<keyword evidence="2" id="KW-1185">Reference proteome</keyword>
<sequence length="97" mass="11221">MIKEPTSRQMFLELILEQTIPTLQQIQQLNISINNIEICRPFYAIKNNICENKVVSSFITDFETPSERDINLTIDTTFNINCLTGLRQYPPHSMISS</sequence>
<comment type="caution">
    <text evidence="1">The sequence shown here is derived from an EMBL/GenBank/DDBJ whole genome shotgun (WGS) entry which is preliminary data.</text>
</comment>
<evidence type="ECO:0000313" key="1">
    <source>
        <dbReference type="EMBL" id="GME70494.1"/>
    </source>
</evidence>
<gene>
    <name evidence="1" type="ORF">Amon01_000918300</name>
</gene>
<protein>
    <submittedName>
        <fullName evidence="1">Unnamed protein product</fullName>
    </submittedName>
</protein>
<evidence type="ECO:0000313" key="2">
    <source>
        <dbReference type="Proteomes" id="UP001165063"/>
    </source>
</evidence>
<accession>A0A9W6T0X7</accession>
<dbReference type="EMBL" id="BSXU01009995">
    <property type="protein sequence ID" value="GME70494.1"/>
    <property type="molecule type" value="Genomic_DNA"/>
</dbReference>
<reference evidence="1" key="1">
    <citation type="submission" date="2023-04" db="EMBL/GenBank/DDBJ databases">
        <title>Ambrosiozyma monospora NBRC 1965.</title>
        <authorList>
            <person name="Ichikawa N."/>
            <person name="Sato H."/>
            <person name="Tonouchi N."/>
        </authorList>
    </citation>
    <scope>NUCLEOTIDE SEQUENCE</scope>
    <source>
        <strain evidence="1">NBRC 1965</strain>
    </source>
</reference>
<proteinExistence type="predicted"/>
<organism evidence="1 2">
    <name type="scientific">Ambrosiozyma monospora</name>
    <name type="common">Yeast</name>
    <name type="synonym">Endomycopsis monosporus</name>
    <dbReference type="NCBI Taxonomy" id="43982"/>
    <lineage>
        <taxon>Eukaryota</taxon>
        <taxon>Fungi</taxon>
        <taxon>Dikarya</taxon>
        <taxon>Ascomycota</taxon>
        <taxon>Saccharomycotina</taxon>
        <taxon>Pichiomycetes</taxon>
        <taxon>Pichiales</taxon>
        <taxon>Pichiaceae</taxon>
        <taxon>Ambrosiozyma</taxon>
    </lineage>
</organism>
<dbReference type="Proteomes" id="UP001165063">
    <property type="component" value="Unassembled WGS sequence"/>
</dbReference>
<dbReference type="AlphaFoldDB" id="A0A9W6T0X7"/>
<name>A0A9W6T0X7_AMBMO</name>